<name>A0A382TSU9_9ZZZZ</name>
<sequence>PSFRAPGVRSAGTDRQYHGDSSRYSAACKL</sequence>
<dbReference type="AlphaFoldDB" id="A0A382TSU9"/>
<evidence type="ECO:0000313" key="2">
    <source>
        <dbReference type="EMBL" id="SVD25136.1"/>
    </source>
</evidence>
<proteinExistence type="predicted"/>
<gene>
    <name evidence="2" type="ORF">METZ01_LOCUS377990</name>
</gene>
<evidence type="ECO:0000256" key="1">
    <source>
        <dbReference type="SAM" id="MobiDB-lite"/>
    </source>
</evidence>
<organism evidence="2">
    <name type="scientific">marine metagenome</name>
    <dbReference type="NCBI Taxonomy" id="408172"/>
    <lineage>
        <taxon>unclassified sequences</taxon>
        <taxon>metagenomes</taxon>
        <taxon>ecological metagenomes</taxon>
    </lineage>
</organism>
<reference evidence="2" key="1">
    <citation type="submission" date="2018-05" db="EMBL/GenBank/DDBJ databases">
        <authorList>
            <person name="Lanie J.A."/>
            <person name="Ng W.-L."/>
            <person name="Kazmierczak K.M."/>
            <person name="Andrzejewski T.M."/>
            <person name="Davidsen T.M."/>
            <person name="Wayne K.J."/>
            <person name="Tettelin H."/>
            <person name="Glass J.I."/>
            <person name="Rusch D."/>
            <person name="Podicherti R."/>
            <person name="Tsui H.-C.T."/>
            <person name="Winkler M.E."/>
        </authorList>
    </citation>
    <scope>NUCLEOTIDE SEQUENCE</scope>
</reference>
<protein>
    <submittedName>
        <fullName evidence="2">Uncharacterized protein</fullName>
    </submittedName>
</protein>
<feature type="non-terminal residue" evidence="2">
    <location>
        <position position="30"/>
    </location>
</feature>
<feature type="region of interest" description="Disordered" evidence="1">
    <location>
        <begin position="1"/>
        <end position="30"/>
    </location>
</feature>
<accession>A0A382TSU9</accession>
<dbReference type="EMBL" id="UINC01138904">
    <property type="protein sequence ID" value="SVD25136.1"/>
    <property type="molecule type" value="Genomic_DNA"/>
</dbReference>
<feature type="non-terminal residue" evidence="2">
    <location>
        <position position="1"/>
    </location>
</feature>